<feature type="transmembrane region" description="Helical" evidence="1">
    <location>
        <begin position="20"/>
        <end position="42"/>
    </location>
</feature>
<evidence type="ECO:0000313" key="2">
    <source>
        <dbReference type="EMBL" id="KAF1847417.1"/>
    </source>
</evidence>
<protein>
    <submittedName>
        <fullName evidence="2">Uncharacterized protein</fullName>
    </submittedName>
</protein>
<sequence>MRRGLVGEEVKARRHYRLLFAVDIAMGSMCASIFCIIAAFLFQRELGRYLGHRGRPGRCPRVSYWYATIHLAKSGISPSFKRRPPLVFVKPTSPRMFRSLQGCPNWLGPDG</sequence>
<keyword evidence="3" id="KW-1185">Reference proteome</keyword>
<keyword evidence="1" id="KW-0812">Transmembrane</keyword>
<accession>A0A9P4LAJ2</accession>
<dbReference type="RefSeq" id="XP_040789980.1">
    <property type="nucleotide sequence ID" value="XM_040938539.1"/>
</dbReference>
<dbReference type="EMBL" id="ML976615">
    <property type="protein sequence ID" value="KAF1847417.1"/>
    <property type="molecule type" value="Genomic_DNA"/>
</dbReference>
<dbReference type="Proteomes" id="UP000800039">
    <property type="component" value="Unassembled WGS sequence"/>
</dbReference>
<name>A0A9P4LAJ2_9PLEO</name>
<proteinExistence type="predicted"/>
<dbReference type="AlphaFoldDB" id="A0A9P4LAJ2"/>
<dbReference type="GeneID" id="63855795"/>
<keyword evidence="1" id="KW-0472">Membrane</keyword>
<gene>
    <name evidence="2" type="ORF">K460DRAFT_58032</name>
</gene>
<keyword evidence="1" id="KW-1133">Transmembrane helix</keyword>
<organism evidence="2 3">
    <name type="scientific">Cucurbitaria berberidis CBS 394.84</name>
    <dbReference type="NCBI Taxonomy" id="1168544"/>
    <lineage>
        <taxon>Eukaryota</taxon>
        <taxon>Fungi</taxon>
        <taxon>Dikarya</taxon>
        <taxon>Ascomycota</taxon>
        <taxon>Pezizomycotina</taxon>
        <taxon>Dothideomycetes</taxon>
        <taxon>Pleosporomycetidae</taxon>
        <taxon>Pleosporales</taxon>
        <taxon>Pleosporineae</taxon>
        <taxon>Cucurbitariaceae</taxon>
        <taxon>Cucurbitaria</taxon>
    </lineage>
</organism>
<comment type="caution">
    <text evidence="2">The sequence shown here is derived from an EMBL/GenBank/DDBJ whole genome shotgun (WGS) entry which is preliminary data.</text>
</comment>
<reference evidence="2" key="1">
    <citation type="submission" date="2020-01" db="EMBL/GenBank/DDBJ databases">
        <authorList>
            <consortium name="DOE Joint Genome Institute"/>
            <person name="Haridas S."/>
            <person name="Albert R."/>
            <person name="Binder M."/>
            <person name="Bloem J."/>
            <person name="Labutti K."/>
            <person name="Salamov A."/>
            <person name="Andreopoulos B."/>
            <person name="Baker S.E."/>
            <person name="Barry K."/>
            <person name="Bills G."/>
            <person name="Bluhm B.H."/>
            <person name="Cannon C."/>
            <person name="Castanera R."/>
            <person name="Culley D.E."/>
            <person name="Daum C."/>
            <person name="Ezra D."/>
            <person name="Gonzalez J.B."/>
            <person name="Henrissat B."/>
            <person name="Kuo A."/>
            <person name="Liang C."/>
            <person name="Lipzen A."/>
            <person name="Lutzoni F."/>
            <person name="Magnuson J."/>
            <person name="Mondo S."/>
            <person name="Nolan M."/>
            <person name="Ohm R."/>
            <person name="Pangilinan J."/>
            <person name="Park H.-J."/>
            <person name="Ramirez L."/>
            <person name="Alfaro M."/>
            <person name="Sun H."/>
            <person name="Tritt A."/>
            <person name="Yoshinaga Y."/>
            <person name="Zwiers L.-H."/>
            <person name="Turgeon B.G."/>
            <person name="Goodwin S.B."/>
            <person name="Spatafora J.W."/>
            <person name="Crous P.W."/>
            <person name="Grigoriev I.V."/>
        </authorList>
    </citation>
    <scope>NUCLEOTIDE SEQUENCE</scope>
    <source>
        <strain evidence="2">CBS 394.84</strain>
    </source>
</reference>
<evidence type="ECO:0000256" key="1">
    <source>
        <dbReference type="SAM" id="Phobius"/>
    </source>
</evidence>
<evidence type="ECO:0000313" key="3">
    <source>
        <dbReference type="Proteomes" id="UP000800039"/>
    </source>
</evidence>